<dbReference type="KEGG" id="aym:YM304_15280"/>
<feature type="transmembrane region" description="Helical" evidence="1">
    <location>
        <begin position="62"/>
        <end position="83"/>
    </location>
</feature>
<keyword evidence="1" id="KW-1133">Transmembrane helix</keyword>
<keyword evidence="3" id="KW-1185">Reference proteome</keyword>
<feature type="transmembrane region" description="Helical" evidence="1">
    <location>
        <begin position="90"/>
        <end position="114"/>
    </location>
</feature>
<dbReference type="OrthoDB" id="3388214at2"/>
<evidence type="ECO:0000313" key="3">
    <source>
        <dbReference type="Proteomes" id="UP000011863"/>
    </source>
</evidence>
<dbReference type="Proteomes" id="UP000011863">
    <property type="component" value="Chromosome"/>
</dbReference>
<evidence type="ECO:0000256" key="1">
    <source>
        <dbReference type="SAM" id="Phobius"/>
    </source>
</evidence>
<reference evidence="2 3" key="1">
    <citation type="journal article" date="2013" name="Int. J. Syst. Evol. Microbiol.">
        <title>Ilumatobacter nonamiense sp. nov. and Ilumatobacter coccineum sp. nov., isolated from seashore sand.</title>
        <authorList>
            <person name="Matsumoto A."/>
            <person name="Kasai H."/>
            <person name="Matsuo Y."/>
            <person name="Shizuri Y."/>
            <person name="Ichikawa N."/>
            <person name="Fujita N."/>
            <person name="Omura S."/>
            <person name="Takahashi Y."/>
        </authorList>
    </citation>
    <scope>NUCLEOTIDE SEQUENCE [LARGE SCALE GENOMIC DNA]</scope>
    <source>
        <strain evidence="3">NBRC 103263 / KCTC 29153 / YM16-304</strain>
    </source>
</reference>
<sequence>MADVLRASVELPTIVFTALLAICAAMWLLSLVGVLDIEADAADGLLDDALEPLHLSEVPTTILLTSVGLAGWFASVLASVFLLDSRSGTALAILSVVVGIGAAVFALGVTIWIAPKLGRIFVTQTAPSKRDLLGRIAEVRSATVTESSGRGEATWPDGTVSTVDIRTTTGAGLAAGELKRGDRALLVDWVEATDDFIVDRVPAELAES</sequence>
<dbReference type="EMBL" id="AP012057">
    <property type="protein sequence ID" value="BAN01842.1"/>
    <property type="molecule type" value="Genomic_DNA"/>
</dbReference>
<keyword evidence="1" id="KW-0472">Membrane</keyword>
<accession>A0A6C7E702</accession>
<gene>
    <name evidence="2" type="ORF">YM304_15280</name>
</gene>
<feature type="transmembrane region" description="Helical" evidence="1">
    <location>
        <begin position="12"/>
        <end position="35"/>
    </location>
</feature>
<name>A0A6C7E702_ILUCY</name>
<proteinExistence type="predicted"/>
<protein>
    <submittedName>
        <fullName evidence="2">Uncharacterized protein</fullName>
    </submittedName>
</protein>
<dbReference type="RefSeq" id="WP_015441089.1">
    <property type="nucleotide sequence ID" value="NC_020520.1"/>
</dbReference>
<keyword evidence="1" id="KW-0812">Transmembrane</keyword>
<dbReference type="AlphaFoldDB" id="A0A6C7E702"/>
<organism evidence="2 3">
    <name type="scientific">Ilumatobacter coccineus (strain NBRC 103263 / KCTC 29153 / YM16-304)</name>
    <dbReference type="NCBI Taxonomy" id="1313172"/>
    <lineage>
        <taxon>Bacteria</taxon>
        <taxon>Bacillati</taxon>
        <taxon>Actinomycetota</taxon>
        <taxon>Acidimicrobiia</taxon>
        <taxon>Acidimicrobiales</taxon>
        <taxon>Ilumatobacteraceae</taxon>
        <taxon>Ilumatobacter</taxon>
    </lineage>
</organism>
<evidence type="ECO:0000313" key="2">
    <source>
        <dbReference type="EMBL" id="BAN01842.1"/>
    </source>
</evidence>